<dbReference type="VEuPathDB" id="FungiDB:PDIP_88750"/>
<evidence type="ECO:0000313" key="3">
    <source>
        <dbReference type="Proteomes" id="UP000009886"/>
    </source>
</evidence>
<accession>K9F510</accession>
<reference evidence="3" key="1">
    <citation type="journal article" date="2012" name="BMC Genomics">
        <title>Genome sequence of the necrotrophic fungus Penicillium digitatum, the main postharvest pathogen of citrus.</title>
        <authorList>
            <person name="Marcet-Houben M."/>
            <person name="Ballester A.-R."/>
            <person name="de la Fuente B."/>
            <person name="Harries E."/>
            <person name="Marcos J.F."/>
            <person name="Gonzalez-Candelas L."/>
            <person name="Gabaldon T."/>
        </authorList>
    </citation>
    <scope>NUCLEOTIDE SEQUENCE [LARGE SCALE GENOMIC DNA]</scope>
    <source>
        <strain evidence="3">Pd1 / CECT 20795</strain>
    </source>
</reference>
<evidence type="ECO:0000313" key="2">
    <source>
        <dbReference type="EMBL" id="EKV04094.1"/>
    </source>
</evidence>
<dbReference type="AlphaFoldDB" id="K9F510"/>
<proteinExistence type="predicted"/>
<comment type="caution">
    <text evidence="2">The sequence shown here is derived from an EMBL/GenBank/DDBJ whole genome shotgun (WGS) entry which is preliminary data.</text>
</comment>
<evidence type="ECO:0000256" key="1">
    <source>
        <dbReference type="SAM" id="MobiDB-lite"/>
    </source>
</evidence>
<protein>
    <submittedName>
        <fullName evidence="2">Uncharacterized protein</fullName>
    </submittedName>
</protein>
<name>K9F510_PEND1</name>
<gene>
    <name evidence="2" type="ORF">PDIP_88750</name>
</gene>
<dbReference type="OrthoDB" id="10398448at2759"/>
<feature type="region of interest" description="Disordered" evidence="1">
    <location>
        <begin position="1"/>
        <end position="27"/>
    </location>
</feature>
<dbReference type="KEGG" id="pdp:PDIP_88750"/>
<sequence length="74" mass="7702">MTKPPPPKQDVPAGSTANHQSRGRSILLSKATGIPKSIYTIACRRRKSADCAGSELQDTGSACAAFGCTDPLRG</sequence>
<organism evidence="2 3">
    <name type="scientific">Penicillium digitatum (strain Pd1 / CECT 20795)</name>
    <name type="common">Green mold</name>
    <dbReference type="NCBI Taxonomy" id="1170230"/>
    <lineage>
        <taxon>Eukaryota</taxon>
        <taxon>Fungi</taxon>
        <taxon>Dikarya</taxon>
        <taxon>Ascomycota</taxon>
        <taxon>Pezizomycotina</taxon>
        <taxon>Eurotiomycetes</taxon>
        <taxon>Eurotiomycetidae</taxon>
        <taxon>Eurotiales</taxon>
        <taxon>Aspergillaceae</taxon>
        <taxon>Penicillium</taxon>
    </lineage>
</organism>
<dbReference type="Proteomes" id="UP000009886">
    <property type="component" value="Unassembled WGS sequence"/>
</dbReference>
<dbReference type="HOGENOM" id="CLU_183926_0_0_1"/>
<dbReference type="EMBL" id="AKCU01000557">
    <property type="protein sequence ID" value="EKV04094.1"/>
    <property type="molecule type" value="Genomic_DNA"/>
</dbReference>